<dbReference type="eggNOG" id="COG0367">
    <property type="taxonomic scope" value="Bacteria"/>
</dbReference>
<protein>
    <submittedName>
        <fullName evidence="1">Asparagine synthetase</fullName>
    </submittedName>
</protein>
<sequence length="93" mass="10785">MSAIAGIYHRDKSPVPTEHSNMIMGPLNQFPADYIQTWRDDNIFLGCHAQWITPESVGEVLPYYDHERKLAITADAIIDNRQELFEKLQIRRS</sequence>
<reference evidence="1 2" key="1">
    <citation type="journal article" date="2014" name="Genome Announc.">
        <title>Draft Genome Sequences of Three Alkaliphilic Bacillus Strains, Bacillus wakoensis JCM 9140T, Bacillus akibai JCM 9157T, and Bacillus hemicellulosilyticus JCM 9152T.</title>
        <authorList>
            <person name="Yuki M."/>
            <person name="Oshima K."/>
            <person name="Suda W."/>
            <person name="Oshida Y."/>
            <person name="Kitamura K."/>
            <person name="Iida T."/>
            <person name="Hattori M."/>
            <person name="Ohkuma M."/>
        </authorList>
    </citation>
    <scope>NUCLEOTIDE SEQUENCE [LARGE SCALE GENOMIC DNA]</scope>
    <source>
        <strain evidence="1 2">JCM 9157</strain>
    </source>
</reference>
<gene>
    <name evidence="1" type="ORF">JCM9157_3079</name>
</gene>
<dbReference type="AlphaFoldDB" id="W4QWC4"/>
<comment type="caution">
    <text evidence="1">The sequence shown here is derived from an EMBL/GenBank/DDBJ whole genome shotgun (WGS) entry which is preliminary data.</text>
</comment>
<evidence type="ECO:0000313" key="2">
    <source>
        <dbReference type="Proteomes" id="UP000018896"/>
    </source>
</evidence>
<organism evidence="1 2">
    <name type="scientific">Halalkalibacter akibai (strain ATCC 43226 / DSM 21942 / CIP 109018 / JCM 9157 / 1139)</name>
    <name type="common">Bacillus akibai</name>
    <dbReference type="NCBI Taxonomy" id="1236973"/>
    <lineage>
        <taxon>Bacteria</taxon>
        <taxon>Bacillati</taxon>
        <taxon>Bacillota</taxon>
        <taxon>Bacilli</taxon>
        <taxon>Bacillales</taxon>
        <taxon>Bacillaceae</taxon>
        <taxon>Halalkalibacter</taxon>
    </lineage>
</organism>
<proteinExistence type="predicted"/>
<dbReference type="EMBL" id="BAUV01000025">
    <property type="protein sequence ID" value="GAE35938.1"/>
    <property type="molecule type" value="Genomic_DNA"/>
</dbReference>
<dbReference type="Proteomes" id="UP000018896">
    <property type="component" value="Unassembled WGS sequence"/>
</dbReference>
<name>W4QWC4_HALA3</name>
<accession>W4QWC4</accession>
<keyword evidence="2" id="KW-1185">Reference proteome</keyword>
<dbReference type="STRING" id="1236973.JCM9157_3079"/>
<evidence type="ECO:0000313" key="1">
    <source>
        <dbReference type="EMBL" id="GAE35938.1"/>
    </source>
</evidence>